<dbReference type="AlphaFoldDB" id="A0A1X6ZFZ0"/>
<evidence type="ECO:0000313" key="2">
    <source>
        <dbReference type="EMBL" id="SLN50025.1"/>
    </source>
</evidence>
<name>A0A1X6ZFZ0_9RHOB</name>
<evidence type="ECO:0000256" key="1">
    <source>
        <dbReference type="SAM" id="SignalP"/>
    </source>
</evidence>
<dbReference type="RefSeq" id="WP_085888467.1">
    <property type="nucleotide sequence ID" value="NZ_FWFN01000004.1"/>
</dbReference>
<evidence type="ECO:0000313" key="3">
    <source>
        <dbReference type="Proteomes" id="UP000193963"/>
    </source>
</evidence>
<gene>
    <name evidence="2" type="ORF">PSM7751_02430</name>
</gene>
<keyword evidence="3" id="KW-1185">Reference proteome</keyword>
<dbReference type="OrthoDB" id="7872837at2"/>
<dbReference type="EMBL" id="FWFN01000004">
    <property type="protein sequence ID" value="SLN50025.1"/>
    <property type="molecule type" value="Genomic_DNA"/>
</dbReference>
<reference evidence="2 3" key="1">
    <citation type="submission" date="2017-03" db="EMBL/GenBank/DDBJ databases">
        <authorList>
            <person name="Afonso C.L."/>
            <person name="Miller P.J."/>
            <person name="Scott M.A."/>
            <person name="Spackman E."/>
            <person name="Goraichik I."/>
            <person name="Dimitrov K.M."/>
            <person name="Suarez D.L."/>
            <person name="Swayne D.E."/>
        </authorList>
    </citation>
    <scope>NUCLEOTIDE SEQUENCE [LARGE SCALE GENOMIC DNA]</scope>
    <source>
        <strain evidence="2 3">CECT 7751</strain>
    </source>
</reference>
<feature type="signal peptide" evidence="1">
    <location>
        <begin position="1"/>
        <end position="22"/>
    </location>
</feature>
<feature type="chain" id="PRO_5013253736" description="Secreted protein" evidence="1">
    <location>
        <begin position="23"/>
        <end position="132"/>
    </location>
</feature>
<evidence type="ECO:0008006" key="4">
    <source>
        <dbReference type="Google" id="ProtNLM"/>
    </source>
</evidence>
<dbReference type="Proteomes" id="UP000193963">
    <property type="component" value="Unassembled WGS sequence"/>
</dbReference>
<proteinExistence type="predicted"/>
<keyword evidence="1" id="KW-0732">Signal</keyword>
<accession>A0A1X6ZFZ0</accession>
<sequence length="132" mass="13888">MRHVRPLATALACLLLAPACRAAPQAVALPDAPRLLADCTGRLSALLEHQWLMAAPESTETEDLRARMLALLAAATGPEPAADITRALLAARIEAKAAQAALLTRATFGPPSPRAARRARSEIALCRALLPD</sequence>
<organism evidence="2 3">
    <name type="scientific">Pseudooceanicola marinus</name>
    <dbReference type="NCBI Taxonomy" id="396013"/>
    <lineage>
        <taxon>Bacteria</taxon>
        <taxon>Pseudomonadati</taxon>
        <taxon>Pseudomonadota</taxon>
        <taxon>Alphaproteobacteria</taxon>
        <taxon>Rhodobacterales</taxon>
        <taxon>Paracoccaceae</taxon>
        <taxon>Pseudooceanicola</taxon>
    </lineage>
</organism>
<protein>
    <recommendedName>
        <fullName evidence="4">Secreted protein</fullName>
    </recommendedName>
</protein>